<dbReference type="SUPFAM" id="SSF81442">
    <property type="entry name" value="Cytochrome c oxidase subunit I-like"/>
    <property type="match status" value="1"/>
</dbReference>
<dbReference type="InterPro" id="IPR036927">
    <property type="entry name" value="Cyt_c_oxase-like_su1_sf"/>
</dbReference>
<dbReference type="AlphaFoldDB" id="A0AB39YP02"/>
<evidence type="ECO:0000256" key="1">
    <source>
        <dbReference type="SAM" id="Phobius"/>
    </source>
</evidence>
<proteinExistence type="predicted"/>
<gene>
    <name evidence="2" type="ORF">ABQM86_17425</name>
</gene>
<organism evidence="2">
    <name type="scientific">Paenarthrobacter sp. AMU7</name>
    <dbReference type="NCBI Taxonomy" id="3162492"/>
    <lineage>
        <taxon>Bacteria</taxon>
        <taxon>Bacillati</taxon>
        <taxon>Actinomycetota</taxon>
        <taxon>Actinomycetes</taxon>
        <taxon>Micrococcales</taxon>
        <taxon>Micrococcaceae</taxon>
        <taxon>Paenarthrobacter</taxon>
    </lineage>
</organism>
<protein>
    <submittedName>
        <fullName evidence="2">Uncharacterized protein</fullName>
    </submittedName>
</protein>
<sequence>MGDHNTLGEHNTPQPARKLAAAVVPLLGLIAVVVGVIVAWNGMSDQIGWFAYAPLSDSVFVGDNGSFVSKGTQLGLAVAGVGLLVLAFWAGLAVGRRGSHPER</sequence>
<keyword evidence="1" id="KW-0472">Membrane</keyword>
<name>A0AB39YP02_9MICC</name>
<keyword evidence="1" id="KW-0812">Transmembrane</keyword>
<evidence type="ECO:0000313" key="2">
    <source>
        <dbReference type="EMBL" id="XDV70722.1"/>
    </source>
</evidence>
<accession>A0AB39YP02</accession>
<feature type="transmembrane region" description="Helical" evidence="1">
    <location>
        <begin position="74"/>
        <end position="94"/>
    </location>
</feature>
<dbReference type="RefSeq" id="WP_369745096.1">
    <property type="nucleotide sequence ID" value="NZ_CP165735.1"/>
</dbReference>
<reference evidence="2" key="1">
    <citation type="submission" date="2024-07" db="EMBL/GenBank/DDBJ databases">
        <authorList>
            <person name="Li J."/>
            <person name="Wei H."/>
            <person name="Ma J."/>
        </authorList>
    </citation>
    <scope>NUCLEOTIDE SEQUENCE</scope>
    <source>
        <strain evidence="2">AMU7</strain>
    </source>
</reference>
<dbReference type="EMBL" id="CP165735">
    <property type="protein sequence ID" value="XDV70722.1"/>
    <property type="molecule type" value="Genomic_DNA"/>
</dbReference>
<keyword evidence="1" id="KW-1133">Transmembrane helix</keyword>
<feature type="transmembrane region" description="Helical" evidence="1">
    <location>
        <begin position="19"/>
        <end position="40"/>
    </location>
</feature>